<dbReference type="Gene3D" id="3.40.50.2000">
    <property type="entry name" value="Glycogen Phosphorylase B"/>
    <property type="match status" value="1"/>
</dbReference>
<name>A0A139SMP6_9BACT</name>
<keyword evidence="4" id="KW-1185">Reference proteome</keyword>
<accession>A0A139SMP6</accession>
<evidence type="ECO:0000256" key="1">
    <source>
        <dbReference type="ARBA" id="ARBA00022679"/>
    </source>
</evidence>
<sequence>MRIWYDCTKSARAAHRSGLQRVAGRLRDELGAVSGITVLPSSGLEWAEAARAQQRERGNSDGQDWFLTPEVFAPAERPGFAEILAQRPCPMAAIFYDAIPLKIPHVTWPASVARHPAYMKMLASFDLVLAISEASRRELLEYWDWMGLEKRPPVRAISLGADFDGSVRISAASGPTQPPVLLCVGILEPRKNQTFLLEQVIQKVGADFEPHFVGRMNPHFGKPIAAQLARAARASRASGWCRLLRRVTGAGRKGRSEARVYYHKHLSDEALVQLYARATATLFPTIAEGCGLPVLESLWRGLPCLCSDLPSIREIAAGGGALLLPPNGADAWARAIREIAEGGPLLERLQHEARARPLPTWATTAQQVVDELGACGAVV</sequence>
<dbReference type="EMBL" id="LSZQ01000041">
    <property type="protein sequence ID" value="KXU35867.1"/>
    <property type="molecule type" value="Genomic_DNA"/>
</dbReference>
<comment type="caution">
    <text evidence="3">The sequence shown here is derived from an EMBL/GenBank/DDBJ whole genome shotgun (WGS) entry which is preliminary data.</text>
</comment>
<dbReference type="RefSeq" id="WP_068629817.1">
    <property type="nucleotide sequence ID" value="NZ_LSZQ01000041.1"/>
</dbReference>
<evidence type="ECO:0000259" key="2">
    <source>
        <dbReference type="Pfam" id="PF00534"/>
    </source>
</evidence>
<feature type="domain" description="Glycosyl transferase family 1" evidence="2">
    <location>
        <begin position="258"/>
        <end position="355"/>
    </location>
</feature>
<reference evidence="4" key="1">
    <citation type="submission" date="2016-02" db="EMBL/GenBank/DDBJ databases">
        <authorList>
            <person name="Sanders J.G."/>
            <person name="Lin J.Y."/>
            <person name="Wertz J.T."/>
            <person name="Russell J.A."/>
            <person name="Moreau C.S."/>
            <person name="Powell S."/>
        </authorList>
    </citation>
    <scope>NUCLEOTIDE SEQUENCE [LARGE SCALE GENOMIC DNA]</scope>
    <source>
        <strain evidence="4">CAG34</strain>
    </source>
</reference>
<organism evidence="3 4">
    <name type="scientific">Cephaloticoccus primus</name>
    <dbReference type="NCBI Taxonomy" id="1548207"/>
    <lineage>
        <taxon>Bacteria</taxon>
        <taxon>Pseudomonadati</taxon>
        <taxon>Verrucomicrobiota</taxon>
        <taxon>Opitutia</taxon>
        <taxon>Opitutales</taxon>
        <taxon>Opitutaceae</taxon>
        <taxon>Cephaloticoccus</taxon>
    </lineage>
</organism>
<gene>
    <name evidence="3" type="ORF">AXK11_04855</name>
</gene>
<keyword evidence="1" id="KW-0808">Transferase</keyword>
<evidence type="ECO:0000313" key="4">
    <source>
        <dbReference type="Proteomes" id="UP000070058"/>
    </source>
</evidence>
<dbReference type="AlphaFoldDB" id="A0A139SMP6"/>
<dbReference type="STRING" id="1548207.AXK11_04855"/>
<dbReference type="Pfam" id="PF00534">
    <property type="entry name" value="Glycos_transf_1"/>
    <property type="match status" value="1"/>
</dbReference>
<dbReference type="InterPro" id="IPR001296">
    <property type="entry name" value="Glyco_trans_1"/>
</dbReference>
<dbReference type="PANTHER" id="PTHR46401">
    <property type="entry name" value="GLYCOSYLTRANSFERASE WBBK-RELATED"/>
    <property type="match status" value="1"/>
</dbReference>
<dbReference type="GO" id="GO:0016757">
    <property type="term" value="F:glycosyltransferase activity"/>
    <property type="evidence" value="ECO:0007669"/>
    <property type="project" value="InterPro"/>
</dbReference>
<dbReference type="Proteomes" id="UP000070058">
    <property type="component" value="Unassembled WGS sequence"/>
</dbReference>
<dbReference type="PANTHER" id="PTHR46401:SF2">
    <property type="entry name" value="GLYCOSYLTRANSFERASE WBBK-RELATED"/>
    <property type="match status" value="1"/>
</dbReference>
<proteinExistence type="predicted"/>
<evidence type="ECO:0000313" key="3">
    <source>
        <dbReference type="EMBL" id="KXU35867.1"/>
    </source>
</evidence>
<protein>
    <recommendedName>
        <fullName evidence="2">Glycosyl transferase family 1 domain-containing protein</fullName>
    </recommendedName>
</protein>
<dbReference type="SUPFAM" id="SSF53756">
    <property type="entry name" value="UDP-Glycosyltransferase/glycogen phosphorylase"/>
    <property type="match status" value="1"/>
</dbReference>